<dbReference type="SUPFAM" id="SSF55957">
    <property type="entry name" value="Phosphoglucomutase, C-terminal domain"/>
    <property type="match status" value="1"/>
</dbReference>
<feature type="binding site" evidence="6">
    <location>
        <position position="245"/>
    </location>
    <ligand>
        <name>Mg(2+)</name>
        <dbReference type="ChEBI" id="CHEBI:18420"/>
    </ligand>
</feature>
<feature type="active site" description="Phosphoserine intermediate" evidence="6">
    <location>
        <position position="102"/>
    </location>
</feature>
<proteinExistence type="inferred from homology"/>
<dbReference type="InterPro" id="IPR005841">
    <property type="entry name" value="Alpha-D-phosphohexomutase_SF"/>
</dbReference>
<evidence type="ECO:0000259" key="9">
    <source>
        <dbReference type="Pfam" id="PF00408"/>
    </source>
</evidence>
<comment type="similarity">
    <text evidence="1 6 7">Belongs to the phosphohexose mutase family.</text>
</comment>
<dbReference type="Pfam" id="PF02879">
    <property type="entry name" value="PGM_PMM_II"/>
    <property type="match status" value="1"/>
</dbReference>
<dbReference type="Gene3D" id="3.40.120.10">
    <property type="entry name" value="Alpha-D-Glucose-1,6-Bisphosphate, subunit A, domain 3"/>
    <property type="match status" value="3"/>
</dbReference>
<evidence type="ECO:0000259" key="10">
    <source>
        <dbReference type="Pfam" id="PF02878"/>
    </source>
</evidence>
<feature type="domain" description="Alpha-D-phosphohexomutase alpha/beta/alpha" evidence="10">
    <location>
        <begin position="3"/>
        <end position="137"/>
    </location>
</feature>
<evidence type="ECO:0000256" key="1">
    <source>
        <dbReference type="ARBA" id="ARBA00010231"/>
    </source>
</evidence>
<dbReference type="NCBIfam" id="NF008139">
    <property type="entry name" value="PRK10887.1"/>
    <property type="match status" value="1"/>
</dbReference>
<dbReference type="InterPro" id="IPR005845">
    <property type="entry name" value="A-D-PHexomutase_a/b/a-II"/>
</dbReference>
<dbReference type="Proteomes" id="UP001239909">
    <property type="component" value="Unassembled WGS sequence"/>
</dbReference>
<evidence type="ECO:0000256" key="3">
    <source>
        <dbReference type="ARBA" id="ARBA00022723"/>
    </source>
</evidence>
<comment type="caution">
    <text evidence="13">The sequence shown here is derived from an EMBL/GenBank/DDBJ whole genome shotgun (WGS) entry which is preliminary data.</text>
</comment>
<evidence type="ECO:0000256" key="5">
    <source>
        <dbReference type="ARBA" id="ARBA00023235"/>
    </source>
</evidence>
<evidence type="ECO:0000256" key="7">
    <source>
        <dbReference type="RuleBase" id="RU004326"/>
    </source>
</evidence>
<dbReference type="PROSITE" id="PS00710">
    <property type="entry name" value="PGM_PMM"/>
    <property type="match status" value="1"/>
</dbReference>
<dbReference type="Pfam" id="PF00408">
    <property type="entry name" value="PGM_PMM_IV"/>
    <property type="match status" value="1"/>
</dbReference>
<dbReference type="Gene3D" id="3.30.310.50">
    <property type="entry name" value="Alpha-D-phosphohexomutase, C-terminal domain"/>
    <property type="match status" value="1"/>
</dbReference>
<keyword evidence="2 6" id="KW-0597">Phosphoprotein</keyword>
<reference evidence="13 14" key="1">
    <citation type="submission" date="2023-04" db="EMBL/GenBank/DDBJ databases">
        <title>Marinoamorphus aggregata gen. nov., sp. Nov., isolate from tissue of brittle star Ophioplocus japonicus.</title>
        <authorList>
            <person name="Kawano K."/>
            <person name="Sawayama S."/>
            <person name="Nakagawa S."/>
        </authorList>
    </citation>
    <scope>NUCLEOTIDE SEQUENCE [LARGE SCALE GENOMIC DNA]</scope>
    <source>
        <strain evidence="13 14">NKW23</strain>
    </source>
</reference>
<dbReference type="CDD" id="cd05802">
    <property type="entry name" value="GlmM"/>
    <property type="match status" value="1"/>
</dbReference>
<keyword evidence="3 6" id="KW-0479">Metal-binding</keyword>
<accession>A0ABQ6LKP2</accession>
<gene>
    <name evidence="6 13" type="primary">glmM</name>
    <name evidence="13" type="ORF">LNKW23_20330</name>
</gene>
<comment type="catalytic activity">
    <reaction evidence="6 8">
        <text>alpha-D-glucosamine 1-phosphate = D-glucosamine 6-phosphate</text>
        <dbReference type="Rhea" id="RHEA:23424"/>
        <dbReference type="ChEBI" id="CHEBI:58516"/>
        <dbReference type="ChEBI" id="CHEBI:58725"/>
        <dbReference type="EC" id="5.4.2.10"/>
    </reaction>
</comment>
<comment type="cofactor">
    <cofactor evidence="6">
        <name>Mg(2+)</name>
        <dbReference type="ChEBI" id="CHEBI:18420"/>
    </cofactor>
    <text evidence="6">Binds 1 Mg(2+) ion per subunit.</text>
</comment>
<dbReference type="InterPro" id="IPR006352">
    <property type="entry name" value="GlmM_bact"/>
</dbReference>
<feature type="domain" description="Alpha-D-phosphohexomutase C-terminal" evidence="9">
    <location>
        <begin position="374"/>
        <end position="439"/>
    </location>
</feature>
<evidence type="ECO:0000313" key="14">
    <source>
        <dbReference type="Proteomes" id="UP001239909"/>
    </source>
</evidence>
<evidence type="ECO:0000256" key="4">
    <source>
        <dbReference type="ARBA" id="ARBA00022842"/>
    </source>
</evidence>
<evidence type="ECO:0000259" key="12">
    <source>
        <dbReference type="Pfam" id="PF02880"/>
    </source>
</evidence>
<dbReference type="EMBL" id="BSYI01000013">
    <property type="protein sequence ID" value="GMG82820.1"/>
    <property type="molecule type" value="Genomic_DNA"/>
</dbReference>
<feature type="domain" description="Alpha-D-phosphohexomutase alpha/beta/alpha" evidence="11">
    <location>
        <begin position="158"/>
        <end position="254"/>
    </location>
</feature>
<dbReference type="NCBIfam" id="TIGR01455">
    <property type="entry name" value="glmM"/>
    <property type="match status" value="1"/>
</dbReference>
<dbReference type="InterPro" id="IPR016066">
    <property type="entry name" value="A-D-PHexomutase_CS"/>
</dbReference>
<dbReference type="InterPro" id="IPR016055">
    <property type="entry name" value="A-D-PHexomutase_a/b/a-I/II/III"/>
</dbReference>
<dbReference type="InterPro" id="IPR005846">
    <property type="entry name" value="A-D-PHexomutase_a/b/a-III"/>
</dbReference>
<keyword evidence="14" id="KW-1185">Reference proteome</keyword>
<feature type="binding site" evidence="6">
    <location>
        <position position="243"/>
    </location>
    <ligand>
        <name>Mg(2+)</name>
        <dbReference type="ChEBI" id="CHEBI:18420"/>
    </ligand>
</feature>
<comment type="PTM">
    <text evidence="6">Activated by phosphorylation.</text>
</comment>
<evidence type="ECO:0000256" key="2">
    <source>
        <dbReference type="ARBA" id="ARBA00022553"/>
    </source>
</evidence>
<feature type="modified residue" description="Phosphoserine" evidence="6">
    <location>
        <position position="102"/>
    </location>
</feature>
<name>A0ABQ6LKP2_9RHOB</name>
<dbReference type="Pfam" id="PF02880">
    <property type="entry name" value="PGM_PMM_III"/>
    <property type="match status" value="1"/>
</dbReference>
<organism evidence="13 14">
    <name type="scientific">Paralimibaculum aggregatum</name>
    <dbReference type="NCBI Taxonomy" id="3036245"/>
    <lineage>
        <taxon>Bacteria</taxon>
        <taxon>Pseudomonadati</taxon>
        <taxon>Pseudomonadota</taxon>
        <taxon>Alphaproteobacteria</taxon>
        <taxon>Rhodobacterales</taxon>
        <taxon>Paracoccaceae</taxon>
        <taxon>Paralimibaculum</taxon>
    </lineage>
</organism>
<evidence type="ECO:0000256" key="8">
    <source>
        <dbReference type="RuleBase" id="RU004327"/>
    </source>
</evidence>
<dbReference type="PRINTS" id="PR00509">
    <property type="entry name" value="PGMPMM"/>
</dbReference>
<dbReference type="HAMAP" id="MF_01554_B">
    <property type="entry name" value="GlmM_B"/>
    <property type="match status" value="1"/>
</dbReference>
<dbReference type="Pfam" id="PF02878">
    <property type="entry name" value="PGM_PMM_I"/>
    <property type="match status" value="1"/>
</dbReference>
<dbReference type="PANTHER" id="PTHR42946:SF1">
    <property type="entry name" value="PHOSPHOGLUCOMUTASE (ALPHA-D-GLUCOSE-1,6-BISPHOSPHATE-DEPENDENT)"/>
    <property type="match status" value="1"/>
</dbReference>
<feature type="binding site" evidence="6">
    <location>
        <position position="241"/>
    </location>
    <ligand>
        <name>Mg(2+)</name>
        <dbReference type="ChEBI" id="CHEBI:18420"/>
    </ligand>
</feature>
<dbReference type="PANTHER" id="PTHR42946">
    <property type="entry name" value="PHOSPHOHEXOSE MUTASE"/>
    <property type="match status" value="1"/>
</dbReference>
<protein>
    <recommendedName>
        <fullName evidence="6 8">Phosphoglucosamine mutase</fullName>
        <ecNumber evidence="6 8">5.4.2.10</ecNumber>
    </recommendedName>
</protein>
<dbReference type="SUPFAM" id="SSF53738">
    <property type="entry name" value="Phosphoglucomutase, first 3 domains"/>
    <property type="match status" value="3"/>
</dbReference>
<sequence>MSRKYFGTDGIRGRANTHPMTAEVAMRLGQAAGRYFTQGLRRHSVVIGKDTRRSGYMLETALTAGFTSVGMDVLQTGPIPTPAVGMLTRSLRADAGVMISASHNPFEDNGIKLFGPDGYKLSDAVEAEIEALMENGTHLVAPGEIGRATRIDDGRGRYIEVCKASFPRGRTLSGLKIVVDCANGAAYRTAPEVIWELGAEVIRLGNAPNGENINLNCGSTDPAAAQAAVVESGADLGIALDGDADRVHLIDEKGRVIDGDQVMALIASRMAEAGTLAHGTLVATVMSNLGLERLLAERGIMLLRTRVGDRYVVEKMRAGGFNLGGEQSGHIILGDHVTTGDGLLAALQVLAALTEAERPASETCRLFEPCPQLLKNVRFDPVTRPLEDPGVTQAIAAAEDALGATGRLVIRKSGTEPVIRVMGESEDAALLERVIDDICTRVASVAG</sequence>
<dbReference type="InterPro" id="IPR036900">
    <property type="entry name" value="A-D-PHexomutase_C_sf"/>
</dbReference>
<dbReference type="EC" id="5.4.2.10" evidence="6 8"/>
<feature type="binding site" description="via phosphate group" evidence="6">
    <location>
        <position position="102"/>
    </location>
    <ligand>
        <name>Mg(2+)</name>
        <dbReference type="ChEBI" id="CHEBI:18420"/>
    </ligand>
</feature>
<feature type="domain" description="Alpha-D-phosphohexomutase alpha/beta/alpha" evidence="12">
    <location>
        <begin position="258"/>
        <end position="367"/>
    </location>
</feature>
<keyword evidence="4 6" id="KW-0460">Magnesium</keyword>
<dbReference type="InterPro" id="IPR050060">
    <property type="entry name" value="Phosphoglucosamine_mutase"/>
</dbReference>
<keyword evidence="5 6" id="KW-0413">Isomerase</keyword>
<dbReference type="RefSeq" id="WP_285671610.1">
    <property type="nucleotide sequence ID" value="NZ_BSYI01000013.1"/>
</dbReference>
<evidence type="ECO:0000256" key="6">
    <source>
        <dbReference type="HAMAP-Rule" id="MF_01554"/>
    </source>
</evidence>
<evidence type="ECO:0000259" key="11">
    <source>
        <dbReference type="Pfam" id="PF02879"/>
    </source>
</evidence>
<comment type="function">
    <text evidence="6 8">Catalyzes the conversion of glucosamine-6-phosphate to glucosamine-1-phosphate.</text>
</comment>
<dbReference type="InterPro" id="IPR005843">
    <property type="entry name" value="A-D-PHexomutase_C"/>
</dbReference>
<dbReference type="InterPro" id="IPR005844">
    <property type="entry name" value="A-D-PHexomutase_a/b/a-I"/>
</dbReference>
<evidence type="ECO:0000313" key="13">
    <source>
        <dbReference type="EMBL" id="GMG82820.1"/>
    </source>
</evidence>